<proteinExistence type="predicted"/>
<reference evidence="1" key="1">
    <citation type="submission" date="2014-11" db="EMBL/GenBank/DDBJ databases">
        <authorList>
            <person name="Amaro Gonzalez C."/>
        </authorList>
    </citation>
    <scope>NUCLEOTIDE SEQUENCE</scope>
</reference>
<dbReference type="AlphaFoldDB" id="A0A0E9PHP3"/>
<evidence type="ECO:0000313" key="1">
    <source>
        <dbReference type="EMBL" id="JAH03777.1"/>
    </source>
</evidence>
<accession>A0A0E9PHP3</accession>
<organism evidence="1">
    <name type="scientific">Anguilla anguilla</name>
    <name type="common">European freshwater eel</name>
    <name type="synonym">Muraena anguilla</name>
    <dbReference type="NCBI Taxonomy" id="7936"/>
    <lineage>
        <taxon>Eukaryota</taxon>
        <taxon>Metazoa</taxon>
        <taxon>Chordata</taxon>
        <taxon>Craniata</taxon>
        <taxon>Vertebrata</taxon>
        <taxon>Euteleostomi</taxon>
        <taxon>Actinopterygii</taxon>
        <taxon>Neopterygii</taxon>
        <taxon>Teleostei</taxon>
        <taxon>Anguilliformes</taxon>
        <taxon>Anguillidae</taxon>
        <taxon>Anguilla</taxon>
    </lineage>
</organism>
<reference evidence="1" key="2">
    <citation type="journal article" date="2015" name="Fish Shellfish Immunol.">
        <title>Early steps in the European eel (Anguilla anguilla)-Vibrio vulnificus interaction in the gills: Role of the RtxA13 toxin.</title>
        <authorList>
            <person name="Callol A."/>
            <person name="Pajuelo D."/>
            <person name="Ebbesson L."/>
            <person name="Teles M."/>
            <person name="MacKenzie S."/>
            <person name="Amaro C."/>
        </authorList>
    </citation>
    <scope>NUCLEOTIDE SEQUENCE</scope>
</reference>
<protein>
    <submittedName>
        <fullName evidence="1">Uncharacterized protein</fullName>
    </submittedName>
</protein>
<name>A0A0E9PHP3_ANGAN</name>
<sequence length="62" mass="6867">MLNGRRAFLTNSQLFRTKMEDKAVDTSDLEVPDDPMGLHGIDLITAALLSAWATRLGGEHLR</sequence>
<dbReference type="EMBL" id="GBXM01104800">
    <property type="protein sequence ID" value="JAH03777.1"/>
    <property type="molecule type" value="Transcribed_RNA"/>
</dbReference>